<dbReference type="Proteomes" id="UP000479710">
    <property type="component" value="Unassembled WGS sequence"/>
</dbReference>
<protein>
    <submittedName>
        <fullName evidence="2">Uncharacterized protein</fullName>
    </submittedName>
</protein>
<evidence type="ECO:0000313" key="3">
    <source>
        <dbReference type="Proteomes" id="UP000479710"/>
    </source>
</evidence>
<accession>A0A6G1DVS0</accession>
<gene>
    <name evidence="2" type="ORF">E2562_007904</name>
</gene>
<proteinExistence type="predicted"/>
<organism evidence="2 3">
    <name type="scientific">Oryza meyeriana var. granulata</name>
    <dbReference type="NCBI Taxonomy" id="110450"/>
    <lineage>
        <taxon>Eukaryota</taxon>
        <taxon>Viridiplantae</taxon>
        <taxon>Streptophyta</taxon>
        <taxon>Embryophyta</taxon>
        <taxon>Tracheophyta</taxon>
        <taxon>Spermatophyta</taxon>
        <taxon>Magnoliopsida</taxon>
        <taxon>Liliopsida</taxon>
        <taxon>Poales</taxon>
        <taxon>Poaceae</taxon>
        <taxon>BOP clade</taxon>
        <taxon>Oryzoideae</taxon>
        <taxon>Oryzeae</taxon>
        <taxon>Oryzinae</taxon>
        <taxon>Oryza</taxon>
        <taxon>Oryza meyeriana</taxon>
    </lineage>
</organism>
<name>A0A6G1DVS0_9ORYZ</name>
<reference evidence="2 3" key="1">
    <citation type="submission" date="2019-11" db="EMBL/GenBank/DDBJ databases">
        <title>Whole genome sequence of Oryza granulata.</title>
        <authorList>
            <person name="Li W."/>
        </authorList>
    </citation>
    <scope>NUCLEOTIDE SEQUENCE [LARGE SCALE GENOMIC DNA]</scope>
    <source>
        <strain evidence="3">cv. Menghai</strain>
        <tissue evidence="2">Leaf</tissue>
    </source>
</reference>
<feature type="region of interest" description="Disordered" evidence="1">
    <location>
        <begin position="19"/>
        <end position="61"/>
    </location>
</feature>
<comment type="caution">
    <text evidence="2">The sequence shown here is derived from an EMBL/GenBank/DDBJ whole genome shotgun (WGS) entry which is preliminary data.</text>
</comment>
<evidence type="ECO:0000313" key="2">
    <source>
        <dbReference type="EMBL" id="KAF0916620.1"/>
    </source>
</evidence>
<dbReference type="AlphaFoldDB" id="A0A6G1DVS0"/>
<keyword evidence="3" id="KW-1185">Reference proteome</keyword>
<sequence>MATLPCAAHYVGGEAAPLMDRKAGPMDRKARRVAVRTRVGGTQRTGEDDEILPQAEFFGAD</sequence>
<evidence type="ECO:0000256" key="1">
    <source>
        <dbReference type="SAM" id="MobiDB-lite"/>
    </source>
</evidence>
<feature type="compositionally biased region" description="Basic and acidic residues" evidence="1">
    <location>
        <begin position="19"/>
        <end position="28"/>
    </location>
</feature>
<dbReference type="EMBL" id="SPHZ02000005">
    <property type="protein sequence ID" value="KAF0916620.1"/>
    <property type="molecule type" value="Genomic_DNA"/>
</dbReference>